<protein>
    <submittedName>
        <fullName evidence="2">Uncharacterized protein</fullName>
    </submittedName>
</protein>
<sequence length="498" mass="55482">MAFILDDQEPSITSESAPFIPAVDYDSDVELFQVPIKRGSSPFKVPHQDSIPTAALRYAAPPAPSEESLSTNSQPTPDSRDTSPHKKPSSSPPSSVGSVHHDIQDEQQKHSNASTQKSKILQATQLHLTKGKAKPVQTKRPKKLILPLKAHLYELEESEDDEDFTHIHEWLEQCHVSTVQKTEEAGRAIIAGSQLLHPFLGPALLSPPMGTEPKVYAINIHGTLAHHTNTQQAPHAKEKKRPNLTRQNAEIHHLTKEDVGLSDRNSGHMSTTDSAYDRAREMEIYLSKHIAISRPDTQLKGKSHWFIDANLTEASHFRLAKVARSSAEGFDALRRHHLAAVAAHPSDYFGVVHGQSGTGEESYSWGPGGVFVPKESGLQDEQQQRMVESQTAAELAELYRALAAVHVVFGEEMRAERERLAGGGQGLEGLEEEGESKDGERGRGRYREQYAGAREHERQQERKRDLERYDDQPGMVRRRSMGSKIGSLRGRRRRRVVS</sequence>
<evidence type="ECO:0000313" key="2">
    <source>
        <dbReference type="EMBL" id="KAK4210101.1"/>
    </source>
</evidence>
<keyword evidence="3" id="KW-1185">Reference proteome</keyword>
<feature type="compositionally biased region" description="Basic and acidic residues" evidence="1">
    <location>
        <begin position="436"/>
        <end position="471"/>
    </location>
</feature>
<name>A0AAN6Y0M5_9PEZI</name>
<reference evidence="2" key="2">
    <citation type="submission" date="2023-05" db="EMBL/GenBank/DDBJ databases">
        <authorList>
            <consortium name="Lawrence Berkeley National Laboratory"/>
            <person name="Steindorff A."/>
            <person name="Hensen N."/>
            <person name="Bonometti L."/>
            <person name="Westerberg I."/>
            <person name="Brannstrom I.O."/>
            <person name="Guillou S."/>
            <person name="Cros-Aarteil S."/>
            <person name="Calhoun S."/>
            <person name="Haridas S."/>
            <person name="Kuo A."/>
            <person name="Mondo S."/>
            <person name="Pangilinan J."/>
            <person name="Riley R."/>
            <person name="Labutti K."/>
            <person name="Andreopoulos B."/>
            <person name="Lipzen A."/>
            <person name="Chen C."/>
            <person name="Yanf M."/>
            <person name="Daum C."/>
            <person name="Ng V."/>
            <person name="Clum A."/>
            <person name="Ohm R."/>
            <person name="Martin F."/>
            <person name="Silar P."/>
            <person name="Natvig D."/>
            <person name="Lalanne C."/>
            <person name="Gautier V."/>
            <person name="Ament-Velasquez S.L."/>
            <person name="Kruys A."/>
            <person name="Hutchinson M.I."/>
            <person name="Powell A.J."/>
            <person name="Barry K."/>
            <person name="Miller A.N."/>
            <person name="Grigoriev I.V."/>
            <person name="Debuchy R."/>
            <person name="Gladieux P."/>
            <person name="Thoren M.H."/>
            <person name="Johannesson H."/>
        </authorList>
    </citation>
    <scope>NUCLEOTIDE SEQUENCE</scope>
    <source>
        <strain evidence="2">PSN293</strain>
    </source>
</reference>
<feature type="compositionally biased region" description="Basic residues" evidence="1">
    <location>
        <begin position="489"/>
        <end position="498"/>
    </location>
</feature>
<organism evidence="2 3">
    <name type="scientific">Rhypophila decipiens</name>
    <dbReference type="NCBI Taxonomy" id="261697"/>
    <lineage>
        <taxon>Eukaryota</taxon>
        <taxon>Fungi</taxon>
        <taxon>Dikarya</taxon>
        <taxon>Ascomycota</taxon>
        <taxon>Pezizomycotina</taxon>
        <taxon>Sordariomycetes</taxon>
        <taxon>Sordariomycetidae</taxon>
        <taxon>Sordariales</taxon>
        <taxon>Naviculisporaceae</taxon>
        <taxon>Rhypophila</taxon>
    </lineage>
</organism>
<accession>A0AAN6Y0M5</accession>
<feature type="region of interest" description="Disordered" evidence="1">
    <location>
        <begin position="37"/>
        <end position="117"/>
    </location>
</feature>
<comment type="caution">
    <text evidence="2">The sequence shown here is derived from an EMBL/GenBank/DDBJ whole genome shotgun (WGS) entry which is preliminary data.</text>
</comment>
<feature type="compositionally biased region" description="Polar residues" evidence="1">
    <location>
        <begin position="67"/>
        <end position="77"/>
    </location>
</feature>
<feature type="compositionally biased region" description="Basic and acidic residues" evidence="1">
    <location>
        <begin position="99"/>
        <end position="109"/>
    </location>
</feature>
<dbReference type="AlphaFoldDB" id="A0AAN6Y0M5"/>
<dbReference type="Proteomes" id="UP001301769">
    <property type="component" value="Unassembled WGS sequence"/>
</dbReference>
<dbReference type="EMBL" id="MU858184">
    <property type="protein sequence ID" value="KAK4210101.1"/>
    <property type="molecule type" value="Genomic_DNA"/>
</dbReference>
<evidence type="ECO:0000313" key="3">
    <source>
        <dbReference type="Proteomes" id="UP001301769"/>
    </source>
</evidence>
<feature type="region of interest" description="Disordered" evidence="1">
    <location>
        <begin position="420"/>
        <end position="498"/>
    </location>
</feature>
<reference evidence="2" key="1">
    <citation type="journal article" date="2023" name="Mol. Phylogenet. Evol.">
        <title>Genome-scale phylogeny and comparative genomics of the fungal order Sordariales.</title>
        <authorList>
            <person name="Hensen N."/>
            <person name="Bonometti L."/>
            <person name="Westerberg I."/>
            <person name="Brannstrom I.O."/>
            <person name="Guillou S."/>
            <person name="Cros-Aarteil S."/>
            <person name="Calhoun S."/>
            <person name="Haridas S."/>
            <person name="Kuo A."/>
            <person name="Mondo S."/>
            <person name="Pangilinan J."/>
            <person name="Riley R."/>
            <person name="LaButti K."/>
            <person name="Andreopoulos B."/>
            <person name="Lipzen A."/>
            <person name="Chen C."/>
            <person name="Yan M."/>
            <person name="Daum C."/>
            <person name="Ng V."/>
            <person name="Clum A."/>
            <person name="Steindorff A."/>
            <person name="Ohm R.A."/>
            <person name="Martin F."/>
            <person name="Silar P."/>
            <person name="Natvig D.O."/>
            <person name="Lalanne C."/>
            <person name="Gautier V."/>
            <person name="Ament-Velasquez S.L."/>
            <person name="Kruys A."/>
            <person name="Hutchinson M.I."/>
            <person name="Powell A.J."/>
            <person name="Barry K."/>
            <person name="Miller A.N."/>
            <person name="Grigoriev I.V."/>
            <person name="Debuchy R."/>
            <person name="Gladieux P."/>
            <person name="Hiltunen Thoren M."/>
            <person name="Johannesson H."/>
        </authorList>
    </citation>
    <scope>NUCLEOTIDE SEQUENCE</scope>
    <source>
        <strain evidence="2">PSN293</strain>
    </source>
</reference>
<gene>
    <name evidence="2" type="ORF">QBC37DRAFT_403706</name>
</gene>
<evidence type="ECO:0000256" key="1">
    <source>
        <dbReference type="SAM" id="MobiDB-lite"/>
    </source>
</evidence>
<proteinExistence type="predicted"/>